<proteinExistence type="inferred from homology"/>
<evidence type="ECO:0000256" key="7">
    <source>
        <dbReference type="ARBA" id="ARBA00023136"/>
    </source>
</evidence>
<feature type="transmembrane region" description="Helical" evidence="8">
    <location>
        <begin position="35"/>
        <end position="54"/>
    </location>
</feature>
<keyword evidence="6 8" id="KW-1133">Transmembrane helix</keyword>
<dbReference type="EMBL" id="AP018817">
    <property type="protein sequence ID" value="BBF69689.1"/>
    <property type="molecule type" value="Genomic_DNA"/>
</dbReference>
<comment type="subcellular location">
    <subcellularLocation>
        <location evidence="1">Cell membrane</location>
        <topology evidence="1">Multi-pass membrane protein</topology>
    </subcellularLocation>
</comment>
<feature type="transmembrane region" description="Helical" evidence="8">
    <location>
        <begin position="6"/>
        <end position="23"/>
    </location>
</feature>
<feature type="transmembrane region" description="Helical" evidence="8">
    <location>
        <begin position="195"/>
        <end position="220"/>
    </location>
</feature>
<dbReference type="RefSeq" id="WP_315975764.1">
    <property type="nucleotide sequence ID" value="NZ_AP018817.1"/>
</dbReference>
<evidence type="ECO:0000256" key="1">
    <source>
        <dbReference type="ARBA" id="ARBA00004651"/>
    </source>
</evidence>
<reference evidence="9" key="1">
    <citation type="submission" date="2018-07" db="EMBL/GenBank/DDBJ databases">
        <title>Complete genome sequence of Sphingomonas bisphenolicum strain AO1, a bisphenol A degradative bacterium isolated from Japanese farm field.</title>
        <authorList>
            <person name="Murakami M."/>
            <person name="Koh M."/>
            <person name="Koba S."/>
            <person name="Matsumura Y."/>
        </authorList>
    </citation>
    <scope>NUCLEOTIDE SEQUENCE</scope>
    <source>
        <strain evidence="9">AO1</strain>
    </source>
</reference>
<evidence type="ECO:0000256" key="3">
    <source>
        <dbReference type="ARBA" id="ARBA00022448"/>
    </source>
</evidence>
<keyword evidence="7 8" id="KW-0472">Membrane</keyword>
<feature type="transmembrane region" description="Helical" evidence="8">
    <location>
        <begin position="256"/>
        <end position="277"/>
    </location>
</feature>
<keyword evidence="4" id="KW-1003">Cell membrane</keyword>
<feature type="transmembrane region" description="Helical" evidence="8">
    <location>
        <begin position="171"/>
        <end position="189"/>
    </location>
</feature>
<feature type="transmembrane region" description="Helical" evidence="8">
    <location>
        <begin position="232"/>
        <end position="250"/>
    </location>
</feature>
<evidence type="ECO:0000256" key="8">
    <source>
        <dbReference type="SAM" id="Phobius"/>
    </source>
</evidence>
<name>A0ABN5WBM0_9SPHN</name>
<evidence type="ECO:0000256" key="2">
    <source>
        <dbReference type="ARBA" id="ARBA00010145"/>
    </source>
</evidence>
<feature type="transmembrane region" description="Helical" evidence="8">
    <location>
        <begin position="96"/>
        <end position="119"/>
    </location>
</feature>
<keyword evidence="10" id="KW-1185">Reference proteome</keyword>
<evidence type="ECO:0000313" key="9">
    <source>
        <dbReference type="EMBL" id="BBF69689.1"/>
    </source>
</evidence>
<keyword evidence="3" id="KW-0813">Transport</keyword>
<feature type="transmembrane region" description="Helical" evidence="8">
    <location>
        <begin position="289"/>
        <end position="310"/>
    </location>
</feature>
<accession>A0ABN5WBM0</accession>
<dbReference type="PANTHER" id="PTHR36838:SF3">
    <property type="entry name" value="TRANSPORTER AUXIN EFFLUX CARRIER EC FAMILY"/>
    <property type="match status" value="1"/>
</dbReference>
<sequence>MAMIILGALVPVFGLVLLGYGCGRTHLLGDHAFEVLNRFVISVTLPALTFRSIAHMAPADLAEPSMMAAVIGGALTTYAIGFGIEKALGHNGSEANIAGLCASFSNTGFVGLPIAVLTFGQATMAPVTVSMLLYSAVIFTVGVVVSEVTTHTGPGVSARLKLAGRSVLRNPLILLSTLGVGWCLLGLPIGGPLDILLQTLAQATAPCALTAIGIFIALPREKASPGPIGRSVMLKLAVHPLITAGFVLILPPMPPLWAKIAILMAAMPSGASSFVLAGKAGGWAMELSAWAVTLTTIFASLSLIGIIWGLRI</sequence>
<evidence type="ECO:0000313" key="10">
    <source>
        <dbReference type="Proteomes" id="UP001059971"/>
    </source>
</evidence>
<comment type="similarity">
    <text evidence="2">Belongs to the auxin efflux carrier (TC 2.A.69) family.</text>
</comment>
<keyword evidence="5 8" id="KW-0812">Transmembrane</keyword>
<feature type="transmembrane region" description="Helical" evidence="8">
    <location>
        <begin position="66"/>
        <end position="84"/>
    </location>
</feature>
<dbReference type="Proteomes" id="UP001059971">
    <property type="component" value="Chromosome 1"/>
</dbReference>
<dbReference type="PANTHER" id="PTHR36838">
    <property type="entry name" value="AUXIN EFFLUX CARRIER FAMILY PROTEIN"/>
    <property type="match status" value="1"/>
</dbReference>
<gene>
    <name evidence="9" type="ORF">SBA_ch1_18890</name>
</gene>
<feature type="transmembrane region" description="Helical" evidence="8">
    <location>
        <begin position="131"/>
        <end position="150"/>
    </location>
</feature>
<organism evidence="9 10">
    <name type="scientific">Sphingomonas bisphenolicum</name>
    <dbReference type="NCBI Taxonomy" id="296544"/>
    <lineage>
        <taxon>Bacteria</taxon>
        <taxon>Pseudomonadati</taxon>
        <taxon>Pseudomonadota</taxon>
        <taxon>Alphaproteobacteria</taxon>
        <taxon>Sphingomonadales</taxon>
        <taxon>Sphingomonadaceae</taxon>
        <taxon>Sphingomonas</taxon>
    </lineage>
</organism>
<evidence type="ECO:0000256" key="4">
    <source>
        <dbReference type="ARBA" id="ARBA00022475"/>
    </source>
</evidence>
<dbReference type="Pfam" id="PF03547">
    <property type="entry name" value="Mem_trans"/>
    <property type="match status" value="1"/>
</dbReference>
<evidence type="ECO:0000256" key="6">
    <source>
        <dbReference type="ARBA" id="ARBA00022989"/>
    </source>
</evidence>
<evidence type="ECO:0000256" key="5">
    <source>
        <dbReference type="ARBA" id="ARBA00022692"/>
    </source>
</evidence>
<dbReference type="InterPro" id="IPR004776">
    <property type="entry name" value="Mem_transp_PIN-like"/>
</dbReference>
<dbReference type="InterPro" id="IPR038770">
    <property type="entry name" value="Na+/solute_symporter_sf"/>
</dbReference>
<protein>
    <submittedName>
        <fullName evidence="9">Membrane protein</fullName>
    </submittedName>
</protein>
<dbReference type="Gene3D" id="1.20.1530.20">
    <property type="match status" value="1"/>
</dbReference>